<dbReference type="HOGENOM" id="CLU_1678202_0_0_1"/>
<dbReference type="RefSeq" id="XP_001879124.1">
    <property type="nucleotide sequence ID" value="XM_001879089.1"/>
</dbReference>
<dbReference type="InParanoid" id="B0D547"/>
<evidence type="ECO:0000313" key="2">
    <source>
        <dbReference type="Proteomes" id="UP000001194"/>
    </source>
</evidence>
<protein>
    <submittedName>
        <fullName evidence="1">Predicted protein</fullName>
    </submittedName>
</protein>
<sequence length="157" mass="17989">MLHCFSKGAFDNDNNQMCAFNHLLFGPWFSSPDLFHIVGNMCSRKLYMAFIFNIFYHKPSFLVSKTHPLTCIQRAVFLTTMPSFIAHVYNEGPSIQGLHYFTLGIGLAICSQMNARFMDKIYIYFKWKNGNVGEPEFRLPFMVHGTIMVPIGPFLSG</sequence>
<evidence type="ECO:0000313" key="1">
    <source>
        <dbReference type="EMBL" id="EDR10674.1"/>
    </source>
</evidence>
<proteinExistence type="predicted"/>
<dbReference type="EMBL" id="DS547097">
    <property type="protein sequence ID" value="EDR10674.1"/>
    <property type="molecule type" value="Genomic_DNA"/>
</dbReference>
<keyword evidence="2" id="KW-1185">Reference proteome</keyword>
<dbReference type="OrthoDB" id="6770063at2759"/>
<dbReference type="AlphaFoldDB" id="B0D547"/>
<gene>
    <name evidence="1" type="ORF">LACBIDRAFT_317415</name>
</gene>
<dbReference type="GeneID" id="6074678"/>
<dbReference type="Proteomes" id="UP000001194">
    <property type="component" value="Unassembled WGS sequence"/>
</dbReference>
<organism evidence="2">
    <name type="scientific">Laccaria bicolor (strain S238N-H82 / ATCC MYA-4686)</name>
    <name type="common">Bicoloured deceiver</name>
    <name type="synonym">Laccaria laccata var. bicolor</name>
    <dbReference type="NCBI Taxonomy" id="486041"/>
    <lineage>
        <taxon>Eukaryota</taxon>
        <taxon>Fungi</taxon>
        <taxon>Dikarya</taxon>
        <taxon>Basidiomycota</taxon>
        <taxon>Agaricomycotina</taxon>
        <taxon>Agaricomycetes</taxon>
        <taxon>Agaricomycetidae</taxon>
        <taxon>Agaricales</taxon>
        <taxon>Agaricineae</taxon>
        <taxon>Hydnangiaceae</taxon>
        <taxon>Laccaria</taxon>
    </lineage>
</organism>
<reference evidence="1 2" key="1">
    <citation type="journal article" date="2008" name="Nature">
        <title>The genome of Laccaria bicolor provides insights into mycorrhizal symbiosis.</title>
        <authorList>
            <person name="Martin F."/>
            <person name="Aerts A."/>
            <person name="Ahren D."/>
            <person name="Brun A."/>
            <person name="Danchin E.G.J."/>
            <person name="Duchaussoy F."/>
            <person name="Gibon J."/>
            <person name="Kohler A."/>
            <person name="Lindquist E."/>
            <person name="Pereda V."/>
            <person name="Salamov A."/>
            <person name="Shapiro H.J."/>
            <person name="Wuyts J."/>
            <person name="Blaudez D."/>
            <person name="Buee M."/>
            <person name="Brokstein P."/>
            <person name="Canbaeck B."/>
            <person name="Cohen D."/>
            <person name="Courty P.E."/>
            <person name="Coutinho P.M."/>
            <person name="Delaruelle C."/>
            <person name="Detter J.C."/>
            <person name="Deveau A."/>
            <person name="DiFazio S."/>
            <person name="Duplessis S."/>
            <person name="Fraissinet-Tachet L."/>
            <person name="Lucic E."/>
            <person name="Frey-Klett P."/>
            <person name="Fourrey C."/>
            <person name="Feussner I."/>
            <person name="Gay G."/>
            <person name="Grimwood J."/>
            <person name="Hoegger P.J."/>
            <person name="Jain P."/>
            <person name="Kilaru S."/>
            <person name="Labbe J."/>
            <person name="Lin Y.C."/>
            <person name="Legue V."/>
            <person name="Le Tacon F."/>
            <person name="Marmeisse R."/>
            <person name="Melayah D."/>
            <person name="Montanini B."/>
            <person name="Muratet M."/>
            <person name="Nehls U."/>
            <person name="Niculita-Hirzel H."/>
            <person name="Oudot-Le Secq M.P."/>
            <person name="Peter M."/>
            <person name="Quesneville H."/>
            <person name="Rajashekar B."/>
            <person name="Reich M."/>
            <person name="Rouhier N."/>
            <person name="Schmutz J."/>
            <person name="Yin T."/>
            <person name="Chalot M."/>
            <person name="Henrissat B."/>
            <person name="Kuees U."/>
            <person name="Lucas S."/>
            <person name="Van de Peer Y."/>
            <person name="Podila G.K."/>
            <person name="Polle A."/>
            <person name="Pukkila P.J."/>
            <person name="Richardson P.M."/>
            <person name="Rouze P."/>
            <person name="Sanders I.R."/>
            <person name="Stajich J.E."/>
            <person name="Tunlid A."/>
            <person name="Tuskan G."/>
            <person name="Grigoriev I.V."/>
        </authorList>
    </citation>
    <scope>NUCLEOTIDE SEQUENCE [LARGE SCALE GENOMIC DNA]</scope>
    <source>
        <strain evidence="2">S238N-H82 / ATCC MYA-4686</strain>
    </source>
</reference>
<accession>B0D547</accession>
<name>B0D547_LACBS</name>
<dbReference type="KEGG" id="lbc:LACBIDRAFT_317415"/>